<reference evidence="2 3" key="1">
    <citation type="journal article" date="2016" name="Nat. Commun.">
        <title>Thousands of microbial genomes shed light on interconnected biogeochemical processes in an aquifer system.</title>
        <authorList>
            <person name="Anantharaman K."/>
            <person name="Brown C.T."/>
            <person name="Hug L.A."/>
            <person name="Sharon I."/>
            <person name="Castelle C.J."/>
            <person name="Probst A.J."/>
            <person name="Thomas B.C."/>
            <person name="Singh A."/>
            <person name="Wilkins M.J."/>
            <person name="Karaoz U."/>
            <person name="Brodie E.L."/>
            <person name="Williams K.H."/>
            <person name="Hubbard S.S."/>
            <person name="Banfield J.F."/>
        </authorList>
    </citation>
    <scope>NUCLEOTIDE SEQUENCE [LARGE SCALE GENOMIC DNA]</scope>
</reference>
<feature type="region of interest" description="Disordered" evidence="1">
    <location>
        <begin position="28"/>
        <end position="66"/>
    </location>
</feature>
<comment type="caution">
    <text evidence="2">The sequence shown here is derived from an EMBL/GenBank/DDBJ whole genome shotgun (WGS) entry which is preliminary data.</text>
</comment>
<feature type="compositionally biased region" description="Basic residues" evidence="1">
    <location>
        <begin position="36"/>
        <end position="52"/>
    </location>
</feature>
<organism evidence="2 3">
    <name type="scientific">Candidatus Schekmanbacteria bacterium RIFCSPLOWO2_12_FULL_38_15</name>
    <dbReference type="NCBI Taxonomy" id="1817883"/>
    <lineage>
        <taxon>Bacteria</taxon>
        <taxon>Candidatus Schekmaniibacteriota</taxon>
    </lineage>
</organism>
<evidence type="ECO:0000313" key="2">
    <source>
        <dbReference type="EMBL" id="OGL52861.1"/>
    </source>
</evidence>
<sequence>MTTRNFSVNIPTTKNTFYFIFVNPTERRREREWQQKRKQRRKNLQREKRQKNLGRDNFAGKFTGGT</sequence>
<evidence type="ECO:0000313" key="3">
    <source>
        <dbReference type="Proteomes" id="UP000178082"/>
    </source>
</evidence>
<evidence type="ECO:0000256" key="1">
    <source>
        <dbReference type="SAM" id="MobiDB-lite"/>
    </source>
</evidence>
<name>A0A1F7SGJ4_9BACT</name>
<dbReference type="EMBL" id="MGDI01000029">
    <property type="protein sequence ID" value="OGL52861.1"/>
    <property type="molecule type" value="Genomic_DNA"/>
</dbReference>
<dbReference type="Proteomes" id="UP000178082">
    <property type="component" value="Unassembled WGS sequence"/>
</dbReference>
<dbReference type="STRING" id="1817883.A3G31_00500"/>
<proteinExistence type="predicted"/>
<gene>
    <name evidence="2" type="ORF">A3G31_00500</name>
</gene>
<accession>A0A1F7SGJ4</accession>
<dbReference type="AlphaFoldDB" id="A0A1F7SGJ4"/>
<protein>
    <submittedName>
        <fullName evidence="2">Uncharacterized protein</fullName>
    </submittedName>
</protein>